<proteinExistence type="predicted"/>
<accession>A0ABY9X9K7</accession>
<keyword evidence="2" id="KW-1185">Reference proteome</keyword>
<dbReference type="RefSeq" id="WP_395812425.1">
    <property type="nucleotide sequence ID" value="NZ_CP043494.1"/>
</dbReference>
<name>A0ABY9X9K7_9BACT</name>
<dbReference type="InterPro" id="IPR029024">
    <property type="entry name" value="TerB-like"/>
</dbReference>
<protein>
    <submittedName>
        <fullName evidence="1">Uncharacterized protein</fullName>
    </submittedName>
</protein>
<dbReference type="Proteomes" id="UP001611383">
    <property type="component" value="Chromosome"/>
</dbReference>
<evidence type="ECO:0000313" key="2">
    <source>
        <dbReference type="Proteomes" id="UP001611383"/>
    </source>
</evidence>
<dbReference type="SUPFAM" id="SSF158682">
    <property type="entry name" value="TerB-like"/>
    <property type="match status" value="1"/>
</dbReference>
<dbReference type="EMBL" id="CP043494">
    <property type="protein sequence ID" value="WNG52082.1"/>
    <property type="molecule type" value="Genomic_DNA"/>
</dbReference>
<gene>
    <name evidence="1" type="ORF">F0U60_54235</name>
</gene>
<organism evidence="1 2">
    <name type="scientific">Archangium minus</name>
    <dbReference type="NCBI Taxonomy" id="83450"/>
    <lineage>
        <taxon>Bacteria</taxon>
        <taxon>Pseudomonadati</taxon>
        <taxon>Myxococcota</taxon>
        <taxon>Myxococcia</taxon>
        <taxon>Myxococcales</taxon>
        <taxon>Cystobacterineae</taxon>
        <taxon>Archangiaceae</taxon>
        <taxon>Archangium</taxon>
    </lineage>
</organism>
<sequence length="182" mass="20130">MNPSLWTVRDRLQDLAPLVLDEERETSRAVARAFSRCGFSAEEWRTLHDAPLRAFLWVATADGSVRPREREACRRVLGAGRFSLSPLVGRISSEALRQLDMLGPERLGEAPDLEPLRPLCLRVADRLGLGEAARLQHFLLDVGWRVARASNGLLGLVGCVRREERQALLSLEEALGPQDGGG</sequence>
<evidence type="ECO:0000313" key="1">
    <source>
        <dbReference type="EMBL" id="WNG52082.1"/>
    </source>
</evidence>
<reference evidence="1 2" key="1">
    <citation type="submission" date="2019-08" db="EMBL/GenBank/DDBJ databases">
        <title>Archangium and Cystobacter genomes.</title>
        <authorList>
            <person name="Chen I.-C.K."/>
            <person name="Wielgoss S."/>
        </authorList>
    </citation>
    <scope>NUCLEOTIDE SEQUENCE [LARGE SCALE GENOMIC DNA]</scope>
    <source>
        <strain evidence="1 2">Cbm 6</strain>
    </source>
</reference>